<evidence type="ECO:0000256" key="3">
    <source>
        <dbReference type="ARBA" id="ARBA00022723"/>
    </source>
</evidence>
<feature type="chain" id="PRO_5038499025" evidence="5">
    <location>
        <begin position="25"/>
        <end position="303"/>
    </location>
</feature>
<dbReference type="CDD" id="cd01020">
    <property type="entry name" value="TroA_b"/>
    <property type="match status" value="1"/>
</dbReference>
<dbReference type="SUPFAM" id="SSF53807">
    <property type="entry name" value="Helical backbone' metal receptor"/>
    <property type="match status" value="1"/>
</dbReference>
<dbReference type="GO" id="GO:0046872">
    <property type="term" value="F:metal ion binding"/>
    <property type="evidence" value="ECO:0007669"/>
    <property type="project" value="UniProtKB-KW"/>
</dbReference>
<evidence type="ECO:0000256" key="2">
    <source>
        <dbReference type="ARBA" id="ARBA00022448"/>
    </source>
</evidence>
<proteinExistence type="predicted"/>
<name>A0A0R1RDY3_9LACO</name>
<dbReference type="GO" id="GO:0030001">
    <property type="term" value="P:metal ion transport"/>
    <property type="evidence" value="ECO:0007669"/>
    <property type="project" value="InterPro"/>
</dbReference>
<evidence type="ECO:0000256" key="1">
    <source>
        <dbReference type="ARBA" id="ARBA00004196"/>
    </source>
</evidence>
<keyword evidence="7" id="KW-1185">Reference proteome</keyword>
<keyword evidence="2" id="KW-0813">Transport</keyword>
<dbReference type="InterPro" id="IPR006127">
    <property type="entry name" value="ZnuA-like"/>
</dbReference>
<dbReference type="eggNOG" id="COG0803">
    <property type="taxonomic scope" value="Bacteria"/>
</dbReference>
<dbReference type="Proteomes" id="UP000051999">
    <property type="component" value="Unassembled WGS sequence"/>
</dbReference>
<dbReference type="Gene3D" id="3.40.50.1980">
    <property type="entry name" value="Nitrogenase molybdenum iron protein domain"/>
    <property type="match status" value="2"/>
</dbReference>
<dbReference type="PATRIC" id="fig|1114972.6.peg.2599"/>
<gene>
    <name evidence="6" type="ORF">FD35_GL002535</name>
</gene>
<dbReference type="RefSeq" id="WP_017260594.1">
    <property type="nucleotide sequence ID" value="NZ_AUAW01000007.1"/>
</dbReference>
<evidence type="ECO:0000256" key="5">
    <source>
        <dbReference type="SAM" id="SignalP"/>
    </source>
</evidence>
<keyword evidence="4 5" id="KW-0732">Signal</keyword>
<dbReference type="OrthoDB" id="9810636at2"/>
<comment type="subcellular location">
    <subcellularLocation>
        <location evidence="1">Cell envelope</location>
    </subcellularLocation>
</comment>
<protein>
    <submittedName>
        <fullName evidence="6">ABC-type metal ion transport system, periplasmic component surface adhesin</fullName>
    </submittedName>
</protein>
<accession>A0A0R1RDY3</accession>
<dbReference type="STRING" id="1114972.FD35_GL002535"/>
<evidence type="ECO:0000256" key="4">
    <source>
        <dbReference type="ARBA" id="ARBA00022729"/>
    </source>
</evidence>
<dbReference type="PANTHER" id="PTHR42953:SF1">
    <property type="entry name" value="METAL-BINDING PROTEIN HI_0362-RELATED"/>
    <property type="match status" value="1"/>
</dbReference>
<dbReference type="AlphaFoldDB" id="A0A0R1RDY3"/>
<reference evidence="6 7" key="1">
    <citation type="journal article" date="2015" name="Genome Announc.">
        <title>Expanding the biotechnology potential of lactobacilli through comparative genomics of 213 strains and associated genera.</title>
        <authorList>
            <person name="Sun Z."/>
            <person name="Harris H.M."/>
            <person name="McCann A."/>
            <person name="Guo C."/>
            <person name="Argimon S."/>
            <person name="Zhang W."/>
            <person name="Yang X."/>
            <person name="Jeffery I.B."/>
            <person name="Cooney J.C."/>
            <person name="Kagawa T.F."/>
            <person name="Liu W."/>
            <person name="Song Y."/>
            <person name="Salvetti E."/>
            <person name="Wrobel A."/>
            <person name="Rasinkangas P."/>
            <person name="Parkhill J."/>
            <person name="Rea M.C."/>
            <person name="O'Sullivan O."/>
            <person name="Ritari J."/>
            <person name="Douillard F.P."/>
            <person name="Paul Ross R."/>
            <person name="Yang R."/>
            <person name="Briner A.E."/>
            <person name="Felis G.E."/>
            <person name="de Vos W.M."/>
            <person name="Barrangou R."/>
            <person name="Klaenhammer T.R."/>
            <person name="Caufield P.W."/>
            <person name="Cui Y."/>
            <person name="Zhang H."/>
            <person name="O'Toole P.W."/>
        </authorList>
    </citation>
    <scope>NUCLEOTIDE SEQUENCE [LARGE SCALE GENOMIC DNA]</scope>
    <source>
        <strain evidence="6 7">DSM 15814</strain>
    </source>
</reference>
<evidence type="ECO:0000313" key="7">
    <source>
        <dbReference type="Proteomes" id="UP000051999"/>
    </source>
</evidence>
<dbReference type="Pfam" id="PF01297">
    <property type="entry name" value="ZnuA"/>
    <property type="match status" value="1"/>
</dbReference>
<organism evidence="6 7">
    <name type="scientific">Furfurilactobacillus rossiae DSM 15814</name>
    <dbReference type="NCBI Taxonomy" id="1114972"/>
    <lineage>
        <taxon>Bacteria</taxon>
        <taxon>Bacillati</taxon>
        <taxon>Bacillota</taxon>
        <taxon>Bacilli</taxon>
        <taxon>Lactobacillales</taxon>
        <taxon>Lactobacillaceae</taxon>
        <taxon>Furfurilactobacillus</taxon>
    </lineage>
</organism>
<evidence type="ECO:0000313" key="6">
    <source>
        <dbReference type="EMBL" id="KRL55079.1"/>
    </source>
</evidence>
<dbReference type="InterPro" id="IPR050492">
    <property type="entry name" value="Bact_metal-bind_prot9"/>
</dbReference>
<dbReference type="GO" id="GO:0030313">
    <property type="term" value="C:cell envelope"/>
    <property type="evidence" value="ECO:0007669"/>
    <property type="project" value="UniProtKB-SubCell"/>
</dbReference>
<dbReference type="EMBL" id="AZFF01000007">
    <property type="protein sequence ID" value="KRL55079.1"/>
    <property type="molecule type" value="Genomic_DNA"/>
</dbReference>
<comment type="caution">
    <text evidence="6">The sequence shown here is derived from an EMBL/GenBank/DDBJ whole genome shotgun (WGS) entry which is preliminary data.</text>
</comment>
<sequence length="303" mass="34055">MKYFRQVSLSLVALLATIVTLAWLAPRQTQASSDEKPIHVVASVDFYGDVAKAVLGNHGTVTSIINSPSVDPHDFEPTTKDGITVSKANFVLYNGIGYDTWMHKLNKSSGAHKQMVVRVGEDVLQKKTGDNEHVWYQPETMPELANYLAQKFSKQAPQYKHQYEANAKRYIASLKPLQHQVTKLKANSKGQHVDVSEPVFDYTLDALGYKRNNSKFELAVENGTDPSPKSIKQMQTDITYHRIAFFVNNSQASDKTVSAMVSLAKKHHVPVLNVTETLPKGQTYQSWMMKQYQALAKIQNQEK</sequence>
<keyword evidence="3" id="KW-0479">Metal-binding</keyword>
<feature type="signal peptide" evidence="5">
    <location>
        <begin position="1"/>
        <end position="24"/>
    </location>
</feature>
<dbReference type="PANTHER" id="PTHR42953">
    <property type="entry name" value="HIGH-AFFINITY ZINC UPTAKE SYSTEM PROTEIN ZNUA-RELATED"/>
    <property type="match status" value="1"/>
</dbReference>